<dbReference type="EMBL" id="JBHSWB010000001">
    <property type="protein sequence ID" value="MFC6661249.1"/>
    <property type="molecule type" value="Genomic_DNA"/>
</dbReference>
<keyword evidence="2" id="KW-0732">Signal</keyword>
<evidence type="ECO:0000313" key="3">
    <source>
        <dbReference type="EMBL" id="MFC6661249.1"/>
    </source>
</evidence>
<sequence>MKKTLFGLLALSAVSTAAAATSVGGSVGSGATLHLQNDLTSSSAMRYSLNLSATGFNFNRLSVGGSVDYLADFGASDASLGGLTPYYGLGLGAGVFLGSGGGILLYPHGTLGLRYNVTDPLSVFVEGDIGPAVYVGGVASSTVGIGASARIGLNYRLP</sequence>
<proteinExistence type="predicted"/>
<evidence type="ECO:0000313" key="4">
    <source>
        <dbReference type="Proteomes" id="UP001596317"/>
    </source>
</evidence>
<name>A0ABW1ZNG2_9DEIO</name>
<accession>A0ABW1ZNG2</accession>
<dbReference type="RefSeq" id="WP_224607074.1">
    <property type="nucleotide sequence ID" value="NZ_JAIQXV010000005.1"/>
</dbReference>
<keyword evidence="1" id="KW-0472">Membrane</keyword>
<evidence type="ECO:0000256" key="1">
    <source>
        <dbReference type="SAM" id="Phobius"/>
    </source>
</evidence>
<keyword evidence="1" id="KW-1133">Transmembrane helix</keyword>
<reference evidence="4" key="1">
    <citation type="journal article" date="2019" name="Int. J. Syst. Evol. Microbiol.">
        <title>The Global Catalogue of Microorganisms (GCM) 10K type strain sequencing project: providing services to taxonomists for standard genome sequencing and annotation.</title>
        <authorList>
            <consortium name="The Broad Institute Genomics Platform"/>
            <consortium name="The Broad Institute Genome Sequencing Center for Infectious Disease"/>
            <person name="Wu L."/>
            <person name="Ma J."/>
        </authorList>
    </citation>
    <scope>NUCLEOTIDE SEQUENCE [LARGE SCALE GENOMIC DNA]</scope>
    <source>
        <strain evidence="4">CCUG 63830</strain>
    </source>
</reference>
<keyword evidence="4" id="KW-1185">Reference proteome</keyword>
<evidence type="ECO:0008006" key="5">
    <source>
        <dbReference type="Google" id="ProtNLM"/>
    </source>
</evidence>
<comment type="caution">
    <text evidence="3">The sequence shown here is derived from an EMBL/GenBank/DDBJ whole genome shotgun (WGS) entry which is preliminary data.</text>
</comment>
<feature type="signal peptide" evidence="2">
    <location>
        <begin position="1"/>
        <end position="19"/>
    </location>
</feature>
<feature type="chain" id="PRO_5046164582" description="Outer membrane protein beta-barrel domain-containing protein" evidence="2">
    <location>
        <begin position="20"/>
        <end position="158"/>
    </location>
</feature>
<keyword evidence="1" id="KW-0812">Transmembrane</keyword>
<dbReference type="Proteomes" id="UP001596317">
    <property type="component" value="Unassembled WGS sequence"/>
</dbReference>
<organism evidence="3 4">
    <name type="scientific">Deinococcus multiflagellatus</name>
    <dbReference type="NCBI Taxonomy" id="1656887"/>
    <lineage>
        <taxon>Bacteria</taxon>
        <taxon>Thermotogati</taxon>
        <taxon>Deinococcota</taxon>
        <taxon>Deinococci</taxon>
        <taxon>Deinococcales</taxon>
        <taxon>Deinococcaceae</taxon>
        <taxon>Deinococcus</taxon>
    </lineage>
</organism>
<gene>
    <name evidence="3" type="ORF">ACFP90_13530</name>
</gene>
<feature type="transmembrane region" description="Helical" evidence="1">
    <location>
        <begin position="86"/>
        <end position="106"/>
    </location>
</feature>
<protein>
    <recommendedName>
        <fullName evidence="5">Outer membrane protein beta-barrel domain-containing protein</fullName>
    </recommendedName>
</protein>
<evidence type="ECO:0000256" key="2">
    <source>
        <dbReference type="SAM" id="SignalP"/>
    </source>
</evidence>